<reference evidence="1 2" key="1">
    <citation type="submission" date="2015-07" db="EMBL/GenBank/DDBJ databases">
        <authorList>
            <consortium name="Pathogen Informatics"/>
        </authorList>
    </citation>
    <scope>NUCLEOTIDE SEQUENCE [LARGE SCALE GENOMIC DNA]</scope>
    <source>
        <strain evidence="1 2">A325</strain>
    </source>
</reference>
<name>A0A655XZU2_VIBCL</name>
<accession>A0A655XZU2</accession>
<evidence type="ECO:0000313" key="2">
    <source>
        <dbReference type="Proteomes" id="UP000046067"/>
    </source>
</evidence>
<evidence type="ECO:0000313" key="1">
    <source>
        <dbReference type="EMBL" id="CSC26555.1"/>
    </source>
</evidence>
<protein>
    <submittedName>
        <fullName evidence="1">Uncharacterized protein</fullName>
    </submittedName>
</protein>
<dbReference type="AlphaFoldDB" id="A0A655XZU2"/>
<organism evidence="1 2">
    <name type="scientific">Vibrio cholerae</name>
    <dbReference type="NCBI Taxonomy" id="666"/>
    <lineage>
        <taxon>Bacteria</taxon>
        <taxon>Pseudomonadati</taxon>
        <taxon>Pseudomonadota</taxon>
        <taxon>Gammaproteobacteria</taxon>
        <taxon>Vibrionales</taxon>
        <taxon>Vibrionaceae</taxon>
        <taxon>Vibrio</taxon>
    </lineage>
</organism>
<sequence length="89" mass="9888">MQLFEFGIGIGFTKRDKRLPHRQKIQAGTEAGFCNHKSSLVIVVPSLWEMILLKEHIARFSQTIDVREINIVKLIGDGGSCVVPAKLGV</sequence>
<gene>
    <name evidence="1" type="ORF">ERS013201_02203</name>
</gene>
<proteinExistence type="predicted"/>
<dbReference type="Proteomes" id="UP000046067">
    <property type="component" value="Unassembled WGS sequence"/>
</dbReference>
<dbReference type="EMBL" id="CWQJ01000012">
    <property type="protein sequence ID" value="CSC26555.1"/>
    <property type="molecule type" value="Genomic_DNA"/>
</dbReference>